<feature type="region of interest" description="Disordered" evidence="4">
    <location>
        <begin position="1"/>
        <end position="72"/>
    </location>
</feature>
<keyword evidence="3" id="KW-0378">Hydrolase</keyword>
<dbReference type="PANTHER" id="PTHR47764:SF2">
    <property type="entry name" value="UBIQUITIN-LIKE PROTEASE FAMILY PROFILE DOMAIN-CONTAINING PROTEIN"/>
    <property type="match status" value="1"/>
</dbReference>
<dbReference type="InterPro" id="IPR038765">
    <property type="entry name" value="Papain-like_cys_pep_sf"/>
</dbReference>
<feature type="compositionally biased region" description="Basic and acidic residues" evidence="4">
    <location>
        <begin position="23"/>
        <end position="58"/>
    </location>
</feature>
<dbReference type="AlphaFoldDB" id="A0AAV0TJ43"/>
<comment type="similarity">
    <text evidence="1">Belongs to the peptidase C48 family.</text>
</comment>
<dbReference type="Proteomes" id="UP001162031">
    <property type="component" value="Unassembled WGS sequence"/>
</dbReference>
<dbReference type="EMBL" id="CANTFL010000393">
    <property type="protein sequence ID" value="CAI5721908.1"/>
    <property type="molecule type" value="Genomic_DNA"/>
</dbReference>
<organism evidence="6 7">
    <name type="scientific">Hyaloperonospora brassicae</name>
    <name type="common">Brassica downy mildew</name>
    <name type="synonym">Peronospora brassicae</name>
    <dbReference type="NCBI Taxonomy" id="162125"/>
    <lineage>
        <taxon>Eukaryota</taxon>
        <taxon>Sar</taxon>
        <taxon>Stramenopiles</taxon>
        <taxon>Oomycota</taxon>
        <taxon>Peronosporomycetes</taxon>
        <taxon>Peronosporales</taxon>
        <taxon>Peronosporaceae</taxon>
        <taxon>Hyaloperonospora</taxon>
    </lineage>
</organism>
<gene>
    <name evidence="6" type="ORF">HBR001_LOCUS2738</name>
</gene>
<dbReference type="InterPro" id="IPR003653">
    <property type="entry name" value="Peptidase_C48_C"/>
</dbReference>
<evidence type="ECO:0000313" key="6">
    <source>
        <dbReference type="EMBL" id="CAI5721908.1"/>
    </source>
</evidence>
<evidence type="ECO:0000256" key="3">
    <source>
        <dbReference type="ARBA" id="ARBA00022801"/>
    </source>
</evidence>
<reference evidence="6" key="1">
    <citation type="submission" date="2022-12" db="EMBL/GenBank/DDBJ databases">
        <authorList>
            <person name="Webb A."/>
        </authorList>
    </citation>
    <scope>NUCLEOTIDE SEQUENCE</scope>
    <source>
        <strain evidence="6">Hp1</strain>
    </source>
</reference>
<evidence type="ECO:0000256" key="1">
    <source>
        <dbReference type="ARBA" id="ARBA00005234"/>
    </source>
</evidence>
<keyword evidence="7" id="KW-1185">Reference proteome</keyword>
<name>A0AAV0TJ43_HYABA</name>
<proteinExistence type="inferred from homology"/>
<dbReference type="PROSITE" id="PS50600">
    <property type="entry name" value="ULP_PROTEASE"/>
    <property type="match status" value="1"/>
</dbReference>
<dbReference type="SUPFAM" id="SSF54001">
    <property type="entry name" value="Cysteine proteinases"/>
    <property type="match status" value="1"/>
</dbReference>
<feature type="domain" description="Ubiquitin-like protease family profile" evidence="5">
    <location>
        <begin position="454"/>
        <end position="732"/>
    </location>
</feature>
<dbReference type="GO" id="GO:0008234">
    <property type="term" value="F:cysteine-type peptidase activity"/>
    <property type="evidence" value="ECO:0007669"/>
    <property type="project" value="InterPro"/>
</dbReference>
<dbReference type="PANTHER" id="PTHR47764">
    <property type="entry name" value="UBIQUITIN-LIKE-SPECIFIC PROTEASE 2B-RELATED"/>
    <property type="match status" value="1"/>
</dbReference>
<dbReference type="GO" id="GO:0006508">
    <property type="term" value="P:proteolysis"/>
    <property type="evidence" value="ECO:0007669"/>
    <property type="project" value="UniProtKB-KW"/>
</dbReference>
<protein>
    <recommendedName>
        <fullName evidence="5">Ubiquitin-like protease family profile domain-containing protein</fullName>
    </recommendedName>
</protein>
<evidence type="ECO:0000256" key="2">
    <source>
        <dbReference type="ARBA" id="ARBA00022670"/>
    </source>
</evidence>
<dbReference type="Gene3D" id="3.40.395.10">
    <property type="entry name" value="Adenoviral Proteinase, Chain A"/>
    <property type="match status" value="1"/>
</dbReference>
<evidence type="ECO:0000313" key="7">
    <source>
        <dbReference type="Proteomes" id="UP001162031"/>
    </source>
</evidence>
<keyword evidence="2" id="KW-0645">Protease</keyword>
<comment type="caution">
    <text evidence="6">The sequence shown here is derived from an EMBL/GenBank/DDBJ whole genome shotgun (WGS) entry which is preliminary data.</text>
</comment>
<sequence>MTAINSRPVLLNRSVDDANPSPEKPKKARETVDGTRRKEPPRHTQRSSERSHKYDTKGVCRPSVVDPSPDHQWHHNRFRMETDAVRTRQRGTDGTAVAYQRSNGRLRTLRERPNVVVAARTSVCGERFDGSELKFQRDRVRLTIWRQDERRWHGDVLHAHIQRLCFSRVDGPPYILVLHLDAAQSRSSFTAFYDPLFAKVWKEHETKVQAALRMYGVVFYFDEAIDYMRCQSIADGHSSLARLSSESLSDDERRMYLSLDASKTLRHRQNSKTNDNMSTDCQGQSFATLVGKSARQALGSMTSFFRPVARSSVLEEDDSVSVARDHDGYSRGRVLYLSRQNPEVYSPNLDEEKLPIPVNVHGTDKQDRGPDVDGSDALVVSTACDRRGGEQSTMTDLSCCLQPEKKQDEKEKCTAREALSCREIERLKRRRIESRRNEVLLEYPYDESDTLGKIKVTLGDVDRLVPGEFLNDNLIDFYLRFLWRHLDTLQQQQMYFFTSHFFSQLNGTNGAHELSQAGPDERFARVARWTQKETDLFDKRFLFIPINDSFHWSIAIICNPGSAIIKKHHKVKRCRRVIKESHTHGREGATVDLVNNCSGIGAGDEGPGVTDTDDSIVANEIEEKELDSCQVDRLAYPPCLLFLDSLRCHRKKKFTKMLRNYLECEYKARFASSSADVILQRPATFGANDDGEQETVVTVFDSDSIVLYEPTIPLQTNSSDCGVFLLMYALLVVRLFPFGVTREDLENNLASTLTPEMFREEHVLEFREYLQQVLFCLQCLEKHGRPEQDIKEEELESFAIE</sequence>
<evidence type="ECO:0000256" key="4">
    <source>
        <dbReference type="SAM" id="MobiDB-lite"/>
    </source>
</evidence>
<accession>A0AAV0TJ43</accession>
<dbReference type="Pfam" id="PF02902">
    <property type="entry name" value="Peptidase_C48"/>
    <property type="match status" value="1"/>
</dbReference>
<evidence type="ECO:0000259" key="5">
    <source>
        <dbReference type="PROSITE" id="PS50600"/>
    </source>
</evidence>